<dbReference type="EMBL" id="JBBPFD010000001">
    <property type="protein sequence ID" value="KAK7944296.1"/>
    <property type="molecule type" value="Genomic_DNA"/>
</dbReference>
<protein>
    <submittedName>
        <fullName evidence="2">Uncharacterized protein</fullName>
    </submittedName>
</protein>
<feature type="region of interest" description="Disordered" evidence="1">
    <location>
        <begin position="90"/>
        <end position="112"/>
    </location>
</feature>
<comment type="caution">
    <text evidence="2">The sequence shown here is derived from an EMBL/GenBank/DDBJ whole genome shotgun (WGS) entry which is preliminary data.</text>
</comment>
<evidence type="ECO:0000256" key="1">
    <source>
        <dbReference type="SAM" id="MobiDB-lite"/>
    </source>
</evidence>
<name>A0AAW0PXQ2_9GOBI</name>
<dbReference type="Proteomes" id="UP001460270">
    <property type="component" value="Unassembled WGS sequence"/>
</dbReference>
<keyword evidence="3" id="KW-1185">Reference proteome</keyword>
<accession>A0AAW0PXQ2</accession>
<evidence type="ECO:0000313" key="2">
    <source>
        <dbReference type="EMBL" id="KAK7944296.1"/>
    </source>
</evidence>
<reference evidence="3" key="1">
    <citation type="submission" date="2024-04" db="EMBL/GenBank/DDBJ databases">
        <title>Salinicola lusitanus LLJ914,a marine bacterium isolated from the Okinawa Trough.</title>
        <authorList>
            <person name="Li J."/>
        </authorList>
    </citation>
    <scope>NUCLEOTIDE SEQUENCE [LARGE SCALE GENOMIC DNA]</scope>
</reference>
<evidence type="ECO:0000313" key="3">
    <source>
        <dbReference type="Proteomes" id="UP001460270"/>
    </source>
</evidence>
<gene>
    <name evidence="2" type="ORF">WMY93_000024</name>
</gene>
<sequence>MVTPGHYSDTGQLQSLWTPGHSSALDTGQLLIPFSFEHCSALDTAQALDTGLLQSLVFSGHWSSLDTGLLWTLVSCSPLVLLTRPVPPARPLPPSTHSHTHTPAQDRVVRPGHRGLCSGAVEMLDPGPDLDLSEARVKRRERGSKWSVL</sequence>
<proteinExistence type="predicted"/>
<dbReference type="AlphaFoldDB" id="A0AAW0PXQ2"/>
<organism evidence="2 3">
    <name type="scientific">Mugilogobius chulae</name>
    <name type="common">yellowstripe goby</name>
    <dbReference type="NCBI Taxonomy" id="88201"/>
    <lineage>
        <taxon>Eukaryota</taxon>
        <taxon>Metazoa</taxon>
        <taxon>Chordata</taxon>
        <taxon>Craniata</taxon>
        <taxon>Vertebrata</taxon>
        <taxon>Euteleostomi</taxon>
        <taxon>Actinopterygii</taxon>
        <taxon>Neopterygii</taxon>
        <taxon>Teleostei</taxon>
        <taxon>Neoteleostei</taxon>
        <taxon>Acanthomorphata</taxon>
        <taxon>Gobiaria</taxon>
        <taxon>Gobiiformes</taxon>
        <taxon>Gobioidei</taxon>
        <taxon>Gobiidae</taxon>
        <taxon>Gobionellinae</taxon>
        <taxon>Mugilogobius</taxon>
    </lineage>
</organism>